<sequence>MFGFEKLDGPISWIISRGTLWALYGVDNYRGGVLERMMNEDGYKLNIMDLIDDLKDNYFFDISLGFLLLYLLNVVELEGEVTEIVETLVLPTPEVTENVGATNSRTPPPHISSPPPPRPINDVEDDEGYRSTHSSEDEEEFEIANRMDFNDFIARTNNVYDESGLVNIVDQTCDNGVWQMTGIVFVHDVRVLSPRRVEWVEYLKPLAKPTAKLAKKPFVRPCVKEAVKPFVTPTVVTRSKVATLDKPVSKLSEIPTVKPSATPAAKPSEKLVVRPAEKPFVKAKVRPFVTLAVVTRCKANTVDPPQLKVLHKQVATKKNIPPLAPSLTENSRPNFKVARKSILDE</sequence>
<organism evidence="2 3">
    <name type="scientific">Coptis chinensis</name>
    <dbReference type="NCBI Taxonomy" id="261450"/>
    <lineage>
        <taxon>Eukaryota</taxon>
        <taxon>Viridiplantae</taxon>
        <taxon>Streptophyta</taxon>
        <taxon>Embryophyta</taxon>
        <taxon>Tracheophyta</taxon>
        <taxon>Spermatophyta</taxon>
        <taxon>Magnoliopsida</taxon>
        <taxon>Ranunculales</taxon>
        <taxon>Ranunculaceae</taxon>
        <taxon>Coptidoideae</taxon>
        <taxon>Coptis</taxon>
    </lineage>
</organism>
<evidence type="ECO:0000256" key="1">
    <source>
        <dbReference type="SAM" id="MobiDB-lite"/>
    </source>
</evidence>
<proteinExistence type="predicted"/>
<dbReference type="Proteomes" id="UP000631114">
    <property type="component" value="Unassembled WGS sequence"/>
</dbReference>
<evidence type="ECO:0000313" key="3">
    <source>
        <dbReference type="Proteomes" id="UP000631114"/>
    </source>
</evidence>
<keyword evidence="3" id="KW-1185">Reference proteome</keyword>
<name>A0A835HAS9_9MAGN</name>
<gene>
    <name evidence="2" type="ORF">IFM89_035043</name>
</gene>
<dbReference type="OrthoDB" id="1939383at2759"/>
<comment type="caution">
    <text evidence="2">The sequence shown here is derived from an EMBL/GenBank/DDBJ whole genome shotgun (WGS) entry which is preliminary data.</text>
</comment>
<dbReference type="AlphaFoldDB" id="A0A835HAS9"/>
<evidence type="ECO:0000313" key="2">
    <source>
        <dbReference type="EMBL" id="KAF9594882.1"/>
    </source>
</evidence>
<feature type="compositionally biased region" description="Pro residues" evidence="1">
    <location>
        <begin position="106"/>
        <end position="119"/>
    </location>
</feature>
<feature type="region of interest" description="Disordered" evidence="1">
    <location>
        <begin position="98"/>
        <end position="140"/>
    </location>
</feature>
<protein>
    <submittedName>
        <fullName evidence="2">Uncharacterized protein</fullName>
    </submittedName>
</protein>
<reference evidence="2 3" key="1">
    <citation type="submission" date="2020-10" db="EMBL/GenBank/DDBJ databases">
        <title>The Coptis chinensis genome and diversification of protoberbering-type alkaloids.</title>
        <authorList>
            <person name="Wang B."/>
            <person name="Shu S."/>
            <person name="Song C."/>
            <person name="Liu Y."/>
        </authorList>
    </citation>
    <scope>NUCLEOTIDE SEQUENCE [LARGE SCALE GENOMIC DNA]</scope>
    <source>
        <strain evidence="2">HL-2020</strain>
        <tissue evidence="2">Leaf</tissue>
    </source>
</reference>
<dbReference type="EMBL" id="JADFTS010000008">
    <property type="protein sequence ID" value="KAF9594882.1"/>
    <property type="molecule type" value="Genomic_DNA"/>
</dbReference>
<accession>A0A835HAS9</accession>